<evidence type="ECO:0000313" key="2">
    <source>
        <dbReference type="Proteomes" id="UP000776629"/>
    </source>
</evidence>
<reference evidence="1 2" key="1">
    <citation type="journal article" date="2021" name="Sci. Rep.">
        <title>The distribution of antibiotic resistance genes in chicken gut microbiota commensals.</title>
        <authorList>
            <person name="Juricova H."/>
            <person name="Matiasovicova J."/>
            <person name="Kubasova T."/>
            <person name="Cejkova D."/>
            <person name="Rychlik I."/>
        </authorList>
    </citation>
    <scope>NUCLEOTIDE SEQUENCE [LARGE SCALE GENOMIC DNA]</scope>
    <source>
        <strain evidence="1 2">An810</strain>
    </source>
</reference>
<keyword evidence="2" id="KW-1185">Reference proteome</keyword>
<evidence type="ECO:0000313" key="1">
    <source>
        <dbReference type="EMBL" id="MBM6753412.1"/>
    </source>
</evidence>
<organism evidence="1 2">
    <name type="scientific">Limosilactobacillus alvi</name>
    <dbReference type="NCBI Taxonomy" id="990412"/>
    <lineage>
        <taxon>Bacteria</taxon>
        <taxon>Bacillati</taxon>
        <taxon>Bacillota</taxon>
        <taxon>Bacilli</taxon>
        <taxon>Lactobacillales</taxon>
        <taxon>Lactobacillaceae</taxon>
        <taxon>Limosilactobacillus</taxon>
    </lineage>
</organism>
<comment type="caution">
    <text evidence="1">The sequence shown here is derived from an EMBL/GenBank/DDBJ whole genome shotgun (WGS) entry which is preliminary data.</text>
</comment>
<accession>A0ABS2EMX9</accession>
<name>A0ABS2EMX9_9LACO</name>
<sequence>MAVASLAVALTDSALHGLTNAKQVLQSTALADKNERPMLMNQPSFCLS</sequence>
<dbReference type="EMBL" id="JACJJQ010000004">
    <property type="protein sequence ID" value="MBM6753412.1"/>
    <property type="molecule type" value="Genomic_DNA"/>
</dbReference>
<dbReference type="RefSeq" id="WP_180870627.1">
    <property type="nucleotide sequence ID" value="NZ_JACJJQ010000004.1"/>
</dbReference>
<protein>
    <submittedName>
        <fullName evidence="1">Uncharacterized protein</fullName>
    </submittedName>
</protein>
<proteinExistence type="predicted"/>
<gene>
    <name evidence="1" type="ORF">H5993_01345</name>
</gene>
<dbReference type="Proteomes" id="UP000776629">
    <property type="component" value="Unassembled WGS sequence"/>
</dbReference>